<evidence type="ECO:0000256" key="1">
    <source>
        <dbReference type="SAM" id="MobiDB-lite"/>
    </source>
</evidence>
<dbReference type="Proteomes" id="UP000503447">
    <property type="component" value="Chromosome"/>
</dbReference>
<feature type="region of interest" description="Disordered" evidence="1">
    <location>
        <begin position="870"/>
        <end position="890"/>
    </location>
</feature>
<protein>
    <recommendedName>
        <fullName evidence="4">Macroglobulin domain-containing protein</fullName>
    </recommendedName>
</protein>
<feature type="compositionally biased region" description="Low complexity" evidence="1">
    <location>
        <begin position="959"/>
        <end position="968"/>
    </location>
</feature>
<name>A0A6M5YNP1_9BACT</name>
<evidence type="ECO:0008006" key="4">
    <source>
        <dbReference type="Google" id="ProtNLM"/>
    </source>
</evidence>
<dbReference type="Gene3D" id="2.60.40.1930">
    <property type="match status" value="1"/>
</dbReference>
<proteinExistence type="predicted"/>
<accession>A0A6M5YNP1</accession>
<gene>
    <name evidence="2" type="ORF">FTUN_2397</name>
</gene>
<organism evidence="2 3">
    <name type="scientific">Frigoriglobus tundricola</name>
    <dbReference type="NCBI Taxonomy" id="2774151"/>
    <lineage>
        <taxon>Bacteria</taxon>
        <taxon>Pseudomonadati</taxon>
        <taxon>Planctomycetota</taxon>
        <taxon>Planctomycetia</taxon>
        <taxon>Gemmatales</taxon>
        <taxon>Gemmataceae</taxon>
        <taxon>Frigoriglobus</taxon>
    </lineage>
</organism>
<reference evidence="3" key="1">
    <citation type="submission" date="2020-05" db="EMBL/GenBank/DDBJ databases">
        <title>Frigoriglobus tundricola gen. nov., sp. nov., a psychrotolerant cellulolytic planctomycete of the family Gemmataceae with two divergent copies of 16S rRNA gene.</title>
        <authorList>
            <person name="Kulichevskaya I.S."/>
            <person name="Ivanova A.A."/>
            <person name="Naumoff D.G."/>
            <person name="Beletsky A.V."/>
            <person name="Rijpstra W.I.C."/>
            <person name="Sinninghe Damste J.S."/>
            <person name="Mardanov A.V."/>
            <person name="Ravin N.V."/>
            <person name="Dedysh S.N."/>
        </authorList>
    </citation>
    <scope>NUCLEOTIDE SEQUENCE [LARGE SCALE GENOMIC DNA]</scope>
    <source>
        <strain evidence="3">PL17</strain>
    </source>
</reference>
<feature type="compositionally biased region" description="Basic residues" evidence="1">
    <location>
        <begin position="944"/>
        <end position="954"/>
    </location>
</feature>
<dbReference type="RefSeq" id="WP_227255135.1">
    <property type="nucleotide sequence ID" value="NZ_CP053452.2"/>
</dbReference>
<feature type="region of interest" description="Disordered" evidence="1">
    <location>
        <begin position="944"/>
        <end position="988"/>
    </location>
</feature>
<sequence length="988" mass="105509">MPAVLAWAVAAAVLIAVPGTVVSVLEIFDRAAAANRDARAAWRAADDAVGAVETVRLRRAQSLSDAGLKLAAAEQAQASLLSKWVSAQKEAVQADANRKLVVEVQKPATVQPGAPNDFLVVVRDSRPLWETAGKRMVAEVHAVDASDAVIFSQPLDPERKGDTHPLRLPAAAWAQVKPNAELYLVVAQVDEKTLARTELQERVRLAGPAFATLLVTDKAAYRPGERLFFRSLTLDRATFRPPGREQVLRYELRRPGDHRTVSGLSVTGTTGLVRVSGAGRVDLVRTADGQPVRGVGCGEFVLPEDLADGDYTLVLHEQELPGGRPPTVPLPVTRTVTVRTGAADTCRKQIGFRAAAFAPGQTVDAWAELKFQDKALPGAAVTAVTAQADGEPLDGIEAPKETDADGRARIRFRLPAEVPDGDVRLRVTFRTPLGGEETVAQRVPVVGNRLKVEFFPECGDTVVAGVPCKVYVRATTPAGQPVDIRGTVTDGREELAKVESLRDDRHPGANRGLAAFTYTPKLGGRAWLKLDAPAGAYAPILTSGPVPSSAVALFGGPGAVAARTGFLLPEQASDGVVMSVLDPVTAPGTPIRVRLYSVGRVRTLVVGAYTRGHLSDTQKVVVEPELPQIVRLMAGPDPRGGVVRVTAFEELAEVPGEPKPDLKPVAERLVFRKPGEELKLQYAIRTAAPAAPLPAGTFRAGSEVQLSVTATDEKGAPAAAVLWAAAVNSGVAPGAKDRLMPTHFLLAGEVKSPDDLEYADFLLTDDPRAGEALDLLLGTQGWRRFVEQPAHPHVRAPFPSPDVARLLVQNGQYATWTEPAPVRDQRKLFETYAPLYETAVRAVAQAKLDLDAVGATARDTTEIERTAAAAASARPRAREAEGGDRRRRPCAGAAVPLGGVVRRRGTGRVCSLLRRAVAGATDRPVPARLQYARVRWPRRLPRGRCRLGRRRHGERRGPRPSGSPIGKRGLADAPGRPGPSDGRRAPCV</sequence>
<dbReference type="KEGG" id="ftj:FTUN_2397"/>
<evidence type="ECO:0000313" key="3">
    <source>
        <dbReference type="Proteomes" id="UP000503447"/>
    </source>
</evidence>
<keyword evidence="3" id="KW-1185">Reference proteome</keyword>
<dbReference type="AlphaFoldDB" id="A0A6M5YNP1"/>
<evidence type="ECO:0000313" key="2">
    <source>
        <dbReference type="EMBL" id="QJW94871.1"/>
    </source>
</evidence>
<dbReference type="EMBL" id="CP053452">
    <property type="protein sequence ID" value="QJW94871.1"/>
    <property type="molecule type" value="Genomic_DNA"/>
</dbReference>